<reference evidence="5 6" key="1">
    <citation type="submission" date="2020-01" db="EMBL/GenBank/DDBJ databases">
        <title>Identification and distribution of gene clusters putatively required for synthesis of sphingolipid metabolism inhibitors in phylogenetically diverse species of the filamentous fungus Fusarium.</title>
        <authorList>
            <person name="Kim H.-S."/>
            <person name="Busman M."/>
            <person name="Brown D.W."/>
            <person name="Divon H."/>
            <person name="Uhlig S."/>
            <person name="Proctor R.H."/>
        </authorList>
    </citation>
    <scope>NUCLEOTIDE SEQUENCE [LARGE SCALE GENOMIC DNA]</scope>
    <source>
        <strain evidence="5 6">NRRL 20459</strain>
    </source>
</reference>
<dbReference type="InterPro" id="IPR050374">
    <property type="entry name" value="RRT5_SRSF_SR"/>
</dbReference>
<dbReference type="OrthoDB" id="610462at2759"/>
<dbReference type="PROSITE" id="PS50102">
    <property type="entry name" value="RRM"/>
    <property type="match status" value="1"/>
</dbReference>
<dbReference type="SUPFAM" id="SSF54928">
    <property type="entry name" value="RNA-binding domain, RBD"/>
    <property type="match status" value="2"/>
</dbReference>
<feature type="compositionally biased region" description="Basic and acidic residues" evidence="3">
    <location>
        <begin position="415"/>
        <end position="426"/>
    </location>
</feature>
<sequence>MSVETTVQAEVAPGDQTGIYYITICNLPFGTSWQQLKDWTRTACTVEHIAVFQNSTSGWVRIHGRENFDKAWGMQTFGTDCSNPWCLQKKTGLLNGGIFNGRSIIASDKNRSESIKIKELVDPPQTIAQTPRYHPAPSIQYGSLMSTVAPPQYSTATRQYYMTGHSQPTGLNFTNRSLPAQNGTHQPSSTAPATYAISDPREYHNFGEVNAGANSVENAAVAYSPNYQYQGAQFALPYRGQKEPPAYYPSCSIPRPEAGYQPEYVVTEARKLHVSPFPQQVRADDVKSWIRRKVGKAKIDSIEIPQNNNSKYLRGHVFVIFESTLAANTALSELNKARFQGRRVIARPTVEGVTAADESIVPYEAPDPTECNFTEAPKARIPTGPSRSRGENRHRGEKPSRPRHRSSKGQSSTGSDKKRSMSDKKPSSSGKKSSVPQPRPNKNASSPPNKSSSDKSNSLVTNTNPTPNPNPNPNPSASTGISREAGPVVVDGTSRKYDK</sequence>
<evidence type="ECO:0000256" key="2">
    <source>
        <dbReference type="PROSITE-ProRule" id="PRU00176"/>
    </source>
</evidence>
<accession>A0A8H4LK14</accession>
<evidence type="ECO:0000313" key="6">
    <source>
        <dbReference type="Proteomes" id="UP000554235"/>
    </source>
</evidence>
<dbReference type="Gene3D" id="3.30.70.330">
    <property type="match status" value="2"/>
</dbReference>
<keyword evidence="6" id="KW-1185">Reference proteome</keyword>
<dbReference type="EMBL" id="JAADYS010000385">
    <property type="protein sequence ID" value="KAF4470181.1"/>
    <property type="molecule type" value="Genomic_DNA"/>
</dbReference>
<dbReference type="GO" id="GO:0005634">
    <property type="term" value="C:nucleus"/>
    <property type="evidence" value="ECO:0007669"/>
    <property type="project" value="TreeGrafter"/>
</dbReference>
<dbReference type="InterPro" id="IPR000504">
    <property type="entry name" value="RRM_dom"/>
</dbReference>
<dbReference type="InterPro" id="IPR012677">
    <property type="entry name" value="Nucleotide-bd_a/b_plait_sf"/>
</dbReference>
<dbReference type="GO" id="GO:0005737">
    <property type="term" value="C:cytoplasm"/>
    <property type="evidence" value="ECO:0007669"/>
    <property type="project" value="TreeGrafter"/>
</dbReference>
<evidence type="ECO:0000256" key="1">
    <source>
        <dbReference type="ARBA" id="ARBA00022884"/>
    </source>
</evidence>
<dbReference type="Proteomes" id="UP000554235">
    <property type="component" value="Unassembled WGS sequence"/>
</dbReference>
<name>A0A8H4LK14_9HYPO</name>
<comment type="caution">
    <text evidence="5">The sequence shown here is derived from an EMBL/GenBank/DDBJ whole genome shotgun (WGS) entry which is preliminary data.</text>
</comment>
<dbReference type="SMART" id="SM00360">
    <property type="entry name" value="RRM"/>
    <property type="match status" value="1"/>
</dbReference>
<feature type="compositionally biased region" description="Basic and acidic residues" evidence="3">
    <location>
        <begin position="388"/>
        <end position="400"/>
    </location>
</feature>
<feature type="region of interest" description="Disordered" evidence="3">
    <location>
        <begin position="361"/>
        <end position="499"/>
    </location>
</feature>
<dbReference type="PANTHER" id="PTHR23003">
    <property type="entry name" value="RNA RECOGNITION MOTIF RRM DOMAIN CONTAINING PROTEIN"/>
    <property type="match status" value="1"/>
</dbReference>
<protein>
    <recommendedName>
        <fullName evidence="4">RRM domain-containing protein</fullName>
    </recommendedName>
</protein>
<dbReference type="CDD" id="cd00590">
    <property type="entry name" value="RRM_SF"/>
    <property type="match status" value="1"/>
</dbReference>
<feature type="compositionally biased region" description="Low complexity" evidence="3">
    <location>
        <begin position="427"/>
        <end position="465"/>
    </location>
</feature>
<dbReference type="InterPro" id="IPR035979">
    <property type="entry name" value="RBD_domain_sf"/>
</dbReference>
<dbReference type="AlphaFoldDB" id="A0A8H4LK14"/>
<dbReference type="Pfam" id="PF00076">
    <property type="entry name" value="RRM_1"/>
    <property type="match status" value="1"/>
</dbReference>
<gene>
    <name evidence="5" type="ORF">FALBO_2925</name>
</gene>
<organism evidence="5 6">
    <name type="scientific">Fusarium albosuccineum</name>
    <dbReference type="NCBI Taxonomy" id="1237068"/>
    <lineage>
        <taxon>Eukaryota</taxon>
        <taxon>Fungi</taxon>
        <taxon>Dikarya</taxon>
        <taxon>Ascomycota</taxon>
        <taxon>Pezizomycotina</taxon>
        <taxon>Sordariomycetes</taxon>
        <taxon>Hypocreomycetidae</taxon>
        <taxon>Hypocreales</taxon>
        <taxon>Nectriaceae</taxon>
        <taxon>Fusarium</taxon>
        <taxon>Fusarium decemcellulare species complex</taxon>
    </lineage>
</organism>
<proteinExistence type="predicted"/>
<dbReference type="GO" id="GO:0003729">
    <property type="term" value="F:mRNA binding"/>
    <property type="evidence" value="ECO:0007669"/>
    <property type="project" value="TreeGrafter"/>
</dbReference>
<feature type="domain" description="RRM" evidence="4">
    <location>
        <begin position="270"/>
        <end position="351"/>
    </location>
</feature>
<keyword evidence="1 2" id="KW-0694">RNA-binding</keyword>
<evidence type="ECO:0000259" key="4">
    <source>
        <dbReference type="PROSITE" id="PS50102"/>
    </source>
</evidence>
<evidence type="ECO:0000256" key="3">
    <source>
        <dbReference type="SAM" id="MobiDB-lite"/>
    </source>
</evidence>
<evidence type="ECO:0000313" key="5">
    <source>
        <dbReference type="EMBL" id="KAF4470181.1"/>
    </source>
</evidence>